<dbReference type="Pfam" id="PF11303">
    <property type="entry name" value="DUF3105"/>
    <property type="match status" value="1"/>
</dbReference>
<dbReference type="RefSeq" id="WP_340294687.1">
    <property type="nucleotide sequence ID" value="NZ_JBBJUP010000024.1"/>
</dbReference>
<feature type="transmembrane region" description="Helical" evidence="2">
    <location>
        <begin position="12"/>
        <end position="33"/>
    </location>
</feature>
<accession>A0ABU8TEB5</accession>
<feature type="region of interest" description="Disordered" evidence="1">
    <location>
        <begin position="198"/>
        <end position="254"/>
    </location>
</feature>
<dbReference type="EMBL" id="JBBJUP010000024">
    <property type="protein sequence ID" value="MEJ8281871.1"/>
    <property type="molecule type" value="Genomic_DNA"/>
</dbReference>
<organism evidence="3 4">
    <name type="scientific">Pseudonocardia spirodelae</name>
    <dbReference type="NCBI Taxonomy" id="3133431"/>
    <lineage>
        <taxon>Bacteria</taxon>
        <taxon>Bacillati</taxon>
        <taxon>Actinomycetota</taxon>
        <taxon>Actinomycetes</taxon>
        <taxon>Pseudonocardiales</taxon>
        <taxon>Pseudonocardiaceae</taxon>
        <taxon>Pseudonocardia</taxon>
    </lineage>
</organism>
<comment type="caution">
    <text evidence="3">The sequence shown here is derived from an EMBL/GenBank/DDBJ whole genome shotgun (WGS) entry which is preliminary data.</text>
</comment>
<keyword evidence="2" id="KW-0812">Transmembrane</keyword>
<proteinExistence type="predicted"/>
<evidence type="ECO:0000256" key="2">
    <source>
        <dbReference type="SAM" id="Phobius"/>
    </source>
</evidence>
<keyword evidence="2" id="KW-0472">Membrane</keyword>
<name>A0ABU8TEB5_9PSEU</name>
<gene>
    <name evidence="3" type="ORF">WJX68_23250</name>
</gene>
<reference evidence="3 4" key="1">
    <citation type="submission" date="2024-03" db="EMBL/GenBank/DDBJ databases">
        <title>Draft genome sequence of Pseudonocardia sp. DW16-2.</title>
        <authorList>
            <person name="Duangmal K."/>
        </authorList>
    </citation>
    <scope>NUCLEOTIDE SEQUENCE [LARGE SCALE GENOMIC DNA]</scope>
    <source>
        <strain evidence="3 4">DW16-2</strain>
    </source>
</reference>
<dbReference type="Proteomes" id="UP001364211">
    <property type="component" value="Unassembled WGS sequence"/>
</dbReference>
<keyword evidence="4" id="KW-1185">Reference proteome</keyword>
<sequence length="254" mass="27258">MSAVSQRQFPWGMVAAITVLVLLAGAFIVYPLVQRSQNQQWVPSESNPNPALAIPGIVSQEYPGLQHVLGFQTVAYTHSPPFGGAHDGFWAACNGVVYPNPVRSENLVHSLEHGAVWIAYDPDRLDQAGRDALARRVEGQPYTVMSPYPGLDAPISLQSWGNQLKVPTADDERIDQFIRALRTNRFTHPEVGASCDALGAQGFDQDAPPPFAPIPPQTAVDRQTVFPENEGANLGAPAPDAVPGQQAPAPSPGQ</sequence>
<evidence type="ECO:0000256" key="1">
    <source>
        <dbReference type="SAM" id="MobiDB-lite"/>
    </source>
</evidence>
<evidence type="ECO:0000313" key="3">
    <source>
        <dbReference type="EMBL" id="MEJ8281871.1"/>
    </source>
</evidence>
<keyword evidence="2" id="KW-1133">Transmembrane helix</keyword>
<evidence type="ECO:0000313" key="4">
    <source>
        <dbReference type="Proteomes" id="UP001364211"/>
    </source>
</evidence>
<protein>
    <submittedName>
        <fullName evidence="3">DUF3105 domain-containing protein</fullName>
    </submittedName>
</protein>
<feature type="compositionally biased region" description="Pro residues" evidence="1">
    <location>
        <begin position="207"/>
        <end position="216"/>
    </location>
</feature>
<dbReference type="InterPro" id="IPR021454">
    <property type="entry name" value="DUF3105"/>
</dbReference>